<dbReference type="Pfam" id="PF04932">
    <property type="entry name" value="Wzy_C"/>
    <property type="match status" value="1"/>
</dbReference>
<dbReference type="InterPro" id="IPR051533">
    <property type="entry name" value="WaaL-like"/>
</dbReference>
<feature type="transmembrane region" description="Helical" evidence="5">
    <location>
        <begin position="33"/>
        <end position="64"/>
    </location>
</feature>
<dbReference type="PANTHER" id="PTHR37422:SF13">
    <property type="entry name" value="LIPOPOLYSACCHARIDE BIOSYNTHESIS PROTEIN PA4999-RELATED"/>
    <property type="match status" value="1"/>
</dbReference>
<reference evidence="7 8" key="1">
    <citation type="submission" date="2016-11" db="EMBL/GenBank/DDBJ databases">
        <authorList>
            <person name="Jaros S."/>
            <person name="Januszkiewicz K."/>
            <person name="Wedrychowicz H."/>
        </authorList>
    </citation>
    <scope>NUCLEOTIDE SEQUENCE [LARGE SCALE GENOMIC DNA]</scope>
    <source>
        <strain evidence="7 8">GAS138</strain>
    </source>
</reference>
<keyword evidence="7" id="KW-0436">Ligase</keyword>
<keyword evidence="4 5" id="KW-0472">Membrane</keyword>
<gene>
    <name evidence="7" type="ORF">SAMN05443248_6718</name>
</gene>
<feature type="transmembrane region" description="Helical" evidence="5">
    <location>
        <begin position="129"/>
        <end position="150"/>
    </location>
</feature>
<feature type="transmembrane region" description="Helical" evidence="5">
    <location>
        <begin position="457"/>
        <end position="475"/>
    </location>
</feature>
<comment type="subcellular location">
    <subcellularLocation>
        <location evidence="1">Membrane</location>
        <topology evidence="1">Multi-pass membrane protein</topology>
    </subcellularLocation>
</comment>
<dbReference type="EMBL" id="LT670817">
    <property type="protein sequence ID" value="SHH89503.1"/>
    <property type="molecule type" value="Genomic_DNA"/>
</dbReference>
<organism evidence="7 8">
    <name type="scientific">Bradyrhizobium erythrophlei</name>
    <dbReference type="NCBI Taxonomy" id="1437360"/>
    <lineage>
        <taxon>Bacteria</taxon>
        <taxon>Pseudomonadati</taxon>
        <taxon>Pseudomonadota</taxon>
        <taxon>Alphaproteobacteria</taxon>
        <taxon>Hyphomicrobiales</taxon>
        <taxon>Nitrobacteraceae</taxon>
        <taxon>Bradyrhizobium</taxon>
    </lineage>
</organism>
<feature type="transmembrane region" description="Helical" evidence="5">
    <location>
        <begin position="346"/>
        <end position="367"/>
    </location>
</feature>
<evidence type="ECO:0000256" key="2">
    <source>
        <dbReference type="ARBA" id="ARBA00022692"/>
    </source>
</evidence>
<feature type="transmembrane region" description="Helical" evidence="5">
    <location>
        <begin position="374"/>
        <end position="395"/>
    </location>
</feature>
<dbReference type="RefSeq" id="WP_079605056.1">
    <property type="nucleotide sequence ID" value="NZ_LT670817.1"/>
</dbReference>
<dbReference type="GO" id="GO:0016874">
    <property type="term" value="F:ligase activity"/>
    <property type="evidence" value="ECO:0007669"/>
    <property type="project" value="UniProtKB-KW"/>
</dbReference>
<proteinExistence type="predicted"/>
<dbReference type="InterPro" id="IPR007016">
    <property type="entry name" value="O-antigen_ligase-rel_domated"/>
</dbReference>
<evidence type="ECO:0000256" key="3">
    <source>
        <dbReference type="ARBA" id="ARBA00022989"/>
    </source>
</evidence>
<sequence>MTEAVRTEPRLSGISLVFSAWHDPAARILNIDLLTVLIAILLPWSTTGVVIAVVLWIFALIPTLEARPFLRSLKRPICVLPIAFFALALIGTLWSDASWGARLYAVGPTAKLLALPLLLYHYQRSPRGPWVLIAFLASCTLLMVVSWAVAFDPHLTLKPEAQGRGIFVKNYIDQSQEFALCAVALAFPILTFLRRRRIPLAALLTAIALGFVVNMSFVVISRTALATMPVLLALFALLHLKCRTVIVSLCVAAVLSAVVWNASPSLRATASKFVSDYRQTRIQNNPSGVGSRLEYWQKSMDFFAEAPVIGHGTGSTRGLFEQAAIGETGAQAEIVGNPHNQTLNVAVQWGAIGIVVLYAMWLCHLSLFRGEGWVNWVGLLVVVQNVLTSLFNSHLFDFVEGWMYVIGVGVAGGMTLNAGQSYAGSPAAPRSSCWQALRSAASTAITAGAARPVLSKVLAGSAVVAVLVFGTLFYFDFFQAPPVNTPLAREIRSTVAALKAYQAARGGYPILETPIIDLRKELIGDGYLAPESGDFSGVDQQAQYLSLNGKSYALMFHVAPTDDNPSGRCLVEVGRSYIGWDEQLPECRF</sequence>
<evidence type="ECO:0000256" key="1">
    <source>
        <dbReference type="ARBA" id="ARBA00004141"/>
    </source>
</evidence>
<keyword evidence="2 5" id="KW-0812">Transmembrane</keyword>
<feature type="transmembrane region" description="Helical" evidence="5">
    <location>
        <begin position="223"/>
        <end position="240"/>
    </location>
</feature>
<feature type="transmembrane region" description="Helical" evidence="5">
    <location>
        <begin position="245"/>
        <end position="263"/>
    </location>
</feature>
<evidence type="ECO:0000313" key="8">
    <source>
        <dbReference type="Proteomes" id="UP000189796"/>
    </source>
</evidence>
<feature type="transmembrane region" description="Helical" evidence="5">
    <location>
        <begin position="200"/>
        <end position="217"/>
    </location>
</feature>
<protein>
    <submittedName>
        <fullName evidence="7">O-antigen ligase</fullName>
    </submittedName>
</protein>
<evidence type="ECO:0000256" key="5">
    <source>
        <dbReference type="SAM" id="Phobius"/>
    </source>
</evidence>
<feature type="transmembrane region" description="Helical" evidence="5">
    <location>
        <begin position="177"/>
        <end position="193"/>
    </location>
</feature>
<feature type="transmembrane region" description="Helical" evidence="5">
    <location>
        <begin position="401"/>
        <end position="419"/>
    </location>
</feature>
<feature type="domain" description="O-antigen ligase-related" evidence="6">
    <location>
        <begin position="221"/>
        <end position="357"/>
    </location>
</feature>
<dbReference type="GO" id="GO:0016020">
    <property type="term" value="C:membrane"/>
    <property type="evidence" value="ECO:0007669"/>
    <property type="project" value="UniProtKB-SubCell"/>
</dbReference>
<dbReference type="OrthoDB" id="8129715at2"/>
<name>A0A1M5WR64_9BRAD</name>
<accession>A0A1M5WR64</accession>
<dbReference type="AlphaFoldDB" id="A0A1M5WR64"/>
<evidence type="ECO:0000256" key="4">
    <source>
        <dbReference type="ARBA" id="ARBA00023136"/>
    </source>
</evidence>
<keyword evidence="3 5" id="KW-1133">Transmembrane helix</keyword>
<dbReference type="PANTHER" id="PTHR37422">
    <property type="entry name" value="TEICHURONIC ACID BIOSYNTHESIS PROTEIN TUAE"/>
    <property type="match status" value="1"/>
</dbReference>
<feature type="transmembrane region" description="Helical" evidence="5">
    <location>
        <begin position="101"/>
        <end position="122"/>
    </location>
</feature>
<evidence type="ECO:0000313" key="7">
    <source>
        <dbReference type="EMBL" id="SHH89503.1"/>
    </source>
</evidence>
<evidence type="ECO:0000259" key="6">
    <source>
        <dbReference type="Pfam" id="PF04932"/>
    </source>
</evidence>
<dbReference type="Proteomes" id="UP000189796">
    <property type="component" value="Chromosome I"/>
</dbReference>
<feature type="transmembrane region" description="Helical" evidence="5">
    <location>
        <begin position="76"/>
        <end position="95"/>
    </location>
</feature>